<dbReference type="AlphaFoldDB" id="A0A553QMX6"/>
<evidence type="ECO:0000259" key="6">
    <source>
        <dbReference type="PROSITE" id="PS50835"/>
    </source>
</evidence>
<keyword evidence="4" id="KW-0472">Membrane</keyword>
<dbReference type="PROSITE" id="PS50835">
    <property type="entry name" value="IG_LIKE"/>
    <property type="match status" value="1"/>
</dbReference>
<dbReference type="PANTHER" id="PTHR15360:SF2">
    <property type="entry name" value="PLATELET-DERIVED GROWTH FACTOR RECEPTOR-LIKE PROTEIN"/>
    <property type="match status" value="1"/>
</dbReference>
<evidence type="ECO:0000256" key="3">
    <source>
        <dbReference type="SAM" id="MobiDB-lite"/>
    </source>
</evidence>
<dbReference type="GO" id="GO:0048513">
    <property type="term" value="P:animal organ development"/>
    <property type="evidence" value="ECO:0007669"/>
    <property type="project" value="UniProtKB-ARBA"/>
</dbReference>
<dbReference type="InterPro" id="IPR007110">
    <property type="entry name" value="Ig-like_dom"/>
</dbReference>
<dbReference type="PANTHER" id="PTHR15360">
    <property type="entry name" value="PLATELET-DERIVED GROWTH FACTOR RECEPTOR LIKE"/>
    <property type="match status" value="1"/>
</dbReference>
<dbReference type="Proteomes" id="UP000316079">
    <property type="component" value="Unassembled WGS sequence"/>
</dbReference>
<dbReference type="OrthoDB" id="6077854at2759"/>
<protein>
    <recommendedName>
        <fullName evidence="2">Platelet-derived growth factor receptor-like protein</fullName>
    </recommendedName>
</protein>
<accession>A0A553QMX6</accession>
<feature type="chain" id="PRO_5021704590" description="Platelet-derived growth factor receptor-like protein" evidence="5">
    <location>
        <begin position="18"/>
        <end position="622"/>
    </location>
</feature>
<dbReference type="PRINTS" id="PR01832">
    <property type="entry name" value="VEGFRECEPTOR"/>
</dbReference>
<evidence type="ECO:0000256" key="2">
    <source>
        <dbReference type="ARBA" id="ARBA00019671"/>
    </source>
</evidence>
<dbReference type="EMBL" id="SRMA01025756">
    <property type="protein sequence ID" value="TRY91341.1"/>
    <property type="molecule type" value="Genomic_DNA"/>
</dbReference>
<dbReference type="STRING" id="623744.A0A553QMX6"/>
<organism evidence="7 8">
    <name type="scientific">Danionella cerebrum</name>
    <dbReference type="NCBI Taxonomy" id="2873325"/>
    <lineage>
        <taxon>Eukaryota</taxon>
        <taxon>Metazoa</taxon>
        <taxon>Chordata</taxon>
        <taxon>Craniata</taxon>
        <taxon>Vertebrata</taxon>
        <taxon>Euteleostomi</taxon>
        <taxon>Actinopterygii</taxon>
        <taxon>Neopterygii</taxon>
        <taxon>Teleostei</taxon>
        <taxon>Ostariophysi</taxon>
        <taxon>Cypriniformes</taxon>
        <taxon>Danionidae</taxon>
        <taxon>Danioninae</taxon>
        <taxon>Danionella</taxon>
    </lineage>
</organism>
<dbReference type="InterPro" id="IPR003599">
    <property type="entry name" value="Ig_sub"/>
</dbReference>
<dbReference type="InterPro" id="IPR003598">
    <property type="entry name" value="Ig_sub2"/>
</dbReference>
<keyword evidence="4" id="KW-1133">Transmembrane helix</keyword>
<comment type="caution">
    <text evidence="7">The sequence shown here is derived from an EMBL/GenBank/DDBJ whole genome shotgun (WGS) entry which is preliminary data.</text>
</comment>
<dbReference type="InterPro" id="IPR042495">
    <property type="entry name" value="PDGFRL"/>
</dbReference>
<evidence type="ECO:0000313" key="8">
    <source>
        <dbReference type="Proteomes" id="UP000316079"/>
    </source>
</evidence>
<evidence type="ECO:0000256" key="1">
    <source>
        <dbReference type="ARBA" id="ARBA00011360"/>
    </source>
</evidence>
<dbReference type="InterPro" id="IPR013783">
    <property type="entry name" value="Ig-like_fold"/>
</dbReference>
<dbReference type="Pfam" id="PF13927">
    <property type="entry name" value="Ig_3"/>
    <property type="match status" value="1"/>
</dbReference>
<reference evidence="7 8" key="1">
    <citation type="journal article" date="2019" name="Sci. Data">
        <title>Hybrid genome assembly and annotation of Danionella translucida.</title>
        <authorList>
            <person name="Kadobianskyi M."/>
            <person name="Schulze L."/>
            <person name="Schuelke M."/>
            <person name="Judkewitz B."/>
        </authorList>
    </citation>
    <scope>NUCLEOTIDE SEQUENCE [LARGE SCALE GENOMIC DNA]</scope>
    <source>
        <strain evidence="7 8">Bolton</strain>
    </source>
</reference>
<feature type="transmembrane region" description="Helical" evidence="4">
    <location>
        <begin position="418"/>
        <end position="438"/>
    </location>
</feature>
<gene>
    <name evidence="7" type="ORF">DNTS_030144</name>
</gene>
<dbReference type="InterPro" id="IPR036179">
    <property type="entry name" value="Ig-like_dom_sf"/>
</dbReference>
<dbReference type="SMART" id="SM00408">
    <property type="entry name" value="IGc2"/>
    <property type="match status" value="1"/>
</dbReference>
<dbReference type="GO" id="GO:0002682">
    <property type="term" value="P:regulation of immune system process"/>
    <property type="evidence" value="ECO:0007669"/>
    <property type="project" value="UniProtKB-ARBA"/>
</dbReference>
<feature type="signal peptide" evidence="5">
    <location>
        <begin position="1"/>
        <end position="17"/>
    </location>
</feature>
<evidence type="ECO:0000256" key="5">
    <source>
        <dbReference type="SAM" id="SignalP"/>
    </source>
</evidence>
<name>A0A553QMX6_9TELE</name>
<feature type="compositionally biased region" description="Basic and acidic residues" evidence="3">
    <location>
        <begin position="582"/>
        <end position="598"/>
    </location>
</feature>
<dbReference type="PIRSF" id="PIRSF000615">
    <property type="entry name" value="TyrPK_CSF1-R"/>
    <property type="match status" value="1"/>
</dbReference>
<feature type="region of interest" description="Disordered" evidence="3">
    <location>
        <begin position="576"/>
        <end position="611"/>
    </location>
</feature>
<dbReference type="SMART" id="SM00409">
    <property type="entry name" value="IG"/>
    <property type="match status" value="4"/>
</dbReference>
<keyword evidence="8" id="KW-1185">Reference proteome</keyword>
<dbReference type="GO" id="GO:0030097">
    <property type="term" value="P:hemopoiesis"/>
    <property type="evidence" value="ECO:0007669"/>
    <property type="project" value="UniProtKB-ARBA"/>
</dbReference>
<dbReference type="FunFam" id="2.60.40.10:FF:001029">
    <property type="entry name" value="Macrophage colony-stimulating factor 1 receptor"/>
    <property type="match status" value="1"/>
</dbReference>
<dbReference type="Gene3D" id="2.60.40.10">
    <property type="entry name" value="Immunoglobulins"/>
    <property type="match status" value="4"/>
</dbReference>
<feature type="domain" description="Ig-like" evidence="6">
    <location>
        <begin position="211"/>
        <end position="303"/>
    </location>
</feature>
<comment type="subunit">
    <text evidence="1">Forms a complex composed of PDGFRL, TNK2 and GRB2.</text>
</comment>
<evidence type="ECO:0000313" key="7">
    <source>
        <dbReference type="EMBL" id="TRY91341.1"/>
    </source>
</evidence>
<proteinExistence type="predicted"/>
<sequence length="622" mass="70590">MFGLLFLFGILNAVVQGCSVPRVTQGSGAPIGSDLVLNSGSVLHLICEGDCPVTWVPRLAKHKNYNSKKIRNTKIFLVNKVDVEFTGTYKCVYINKNASNTMASVHVFVRDPGALFVSPNFRRLLSKEGKDLVLPCLLTDPNATDFTLRMDNGTAVPYGMNMTFDPRKGVLIHNVQPGFNADYVCSARIGGVEKVSKIFSLNIIERLRFPPYVFLKQNKYVRLVGERFQISCSTNNPNFDYNITWTNSSRTLLHGNERSTIEGERMAIESILTIPSLQLSDSGNITCTGQNEAGANSSTAQLLVVDKPYIRLWPKLSTKLSHQGLSITVSEGDDVDLGVLIEAYPPLTFHHWKTPTSHNASLPESSFYSDNDRYEAMLFLKRLKYEETGFYTLYLQSRMRNASITFHIKMSNTFFTSAMYGSTVAIVVLALLLIFMIYKYKQLATDYKNVHSERMFIRSDSGISSNCSESYLDMRSTTERVMHSDLDSSSECQEENFWSLDLDDLVRFACQVAQGLEFLSANNTFRYELMQMCWRLDAAERPTFSKISQMLQRMLGDDPMVQRMLGDGIEIQETEYQNVQSEPRDEQPESRDPIKQDEQLQETLCEREEDQPLITPNNYQFC</sequence>
<keyword evidence="5" id="KW-0732">Signal</keyword>
<evidence type="ECO:0000256" key="4">
    <source>
        <dbReference type="SAM" id="Phobius"/>
    </source>
</evidence>
<dbReference type="SUPFAM" id="SSF48726">
    <property type="entry name" value="Immunoglobulin"/>
    <property type="match status" value="4"/>
</dbReference>
<dbReference type="GO" id="GO:0050793">
    <property type="term" value="P:regulation of developmental process"/>
    <property type="evidence" value="ECO:0007669"/>
    <property type="project" value="UniProtKB-ARBA"/>
</dbReference>
<keyword evidence="4" id="KW-0812">Transmembrane</keyword>